<comment type="caution">
    <text evidence="9">The sequence shown here is derived from an EMBL/GenBank/DDBJ whole genome shotgun (WGS) entry which is preliminary data.</text>
</comment>
<dbReference type="OrthoDB" id="9803913at2"/>
<dbReference type="CDD" id="cd17748">
    <property type="entry name" value="BRCT_DNA_ligase_like"/>
    <property type="match status" value="1"/>
</dbReference>
<dbReference type="PANTHER" id="PTHR30231:SF42">
    <property type="entry name" value="EXONUCLEASE"/>
    <property type="match status" value="1"/>
</dbReference>
<reference evidence="10" key="1">
    <citation type="submission" date="2016-09" db="EMBL/GenBank/DDBJ databases">
        <authorList>
            <person name="Gulvik C.A."/>
        </authorList>
    </citation>
    <scope>NUCLEOTIDE SEQUENCE [LARGE SCALE GENOMIC DNA]</scope>
    <source>
        <strain evidence="10">LMG 26306</strain>
    </source>
</reference>
<gene>
    <name evidence="9" type="ORF">BCR23_05470</name>
</gene>
<dbReference type="STRING" id="903983.BCR23_05470"/>
<dbReference type="InterPro" id="IPR012337">
    <property type="entry name" value="RNaseH-like_sf"/>
</dbReference>
<dbReference type="SMART" id="SM00479">
    <property type="entry name" value="EXOIII"/>
    <property type="match status" value="1"/>
</dbReference>
<dbReference type="PANTHER" id="PTHR30231">
    <property type="entry name" value="DNA POLYMERASE III SUBUNIT EPSILON"/>
    <property type="match status" value="1"/>
</dbReference>
<dbReference type="SUPFAM" id="SSF52113">
    <property type="entry name" value="BRCT domain"/>
    <property type="match status" value="1"/>
</dbReference>
<keyword evidence="2" id="KW-0548">Nucleotidyltransferase</keyword>
<evidence type="ECO:0000256" key="1">
    <source>
        <dbReference type="ARBA" id="ARBA00022679"/>
    </source>
</evidence>
<dbReference type="GO" id="GO:0005829">
    <property type="term" value="C:cytosol"/>
    <property type="evidence" value="ECO:0007669"/>
    <property type="project" value="TreeGrafter"/>
</dbReference>
<keyword evidence="1" id="KW-0808">Transferase</keyword>
<evidence type="ECO:0000256" key="2">
    <source>
        <dbReference type="ARBA" id="ARBA00022695"/>
    </source>
</evidence>
<dbReference type="RefSeq" id="WP_069634793.1">
    <property type="nucleotide sequence ID" value="NZ_JXKZ01000015.1"/>
</dbReference>
<evidence type="ECO:0000313" key="10">
    <source>
        <dbReference type="Proteomes" id="UP000094764"/>
    </source>
</evidence>
<dbReference type="AlphaFoldDB" id="A0A1E5GUK2"/>
<dbReference type="GO" id="GO:0006260">
    <property type="term" value="P:DNA replication"/>
    <property type="evidence" value="ECO:0007669"/>
    <property type="project" value="UniProtKB-KW"/>
</dbReference>
<dbReference type="FunFam" id="3.30.420.10:FF:000045">
    <property type="entry name" value="3'-5' exonuclease DinG"/>
    <property type="match status" value="1"/>
</dbReference>
<dbReference type="InterPro" id="IPR036397">
    <property type="entry name" value="RNaseH_sf"/>
</dbReference>
<evidence type="ECO:0000313" key="9">
    <source>
        <dbReference type="EMBL" id="OEG16339.1"/>
    </source>
</evidence>
<keyword evidence="10" id="KW-1185">Reference proteome</keyword>
<evidence type="ECO:0000256" key="7">
    <source>
        <dbReference type="ARBA" id="ARBA00070925"/>
    </source>
</evidence>
<dbReference type="Proteomes" id="UP000094764">
    <property type="component" value="Unassembled WGS sequence"/>
</dbReference>
<keyword evidence="5" id="KW-0378">Hydrolase</keyword>
<dbReference type="GO" id="GO:0003887">
    <property type="term" value="F:DNA-directed DNA polymerase activity"/>
    <property type="evidence" value="ECO:0007669"/>
    <property type="project" value="UniProtKB-KW"/>
</dbReference>
<dbReference type="Gene3D" id="3.40.50.10190">
    <property type="entry name" value="BRCT domain"/>
    <property type="match status" value="1"/>
</dbReference>
<dbReference type="InterPro" id="IPR013520">
    <property type="entry name" value="Ribonucl_H"/>
</dbReference>
<keyword evidence="6" id="KW-0239">DNA-directed DNA polymerase</keyword>
<evidence type="ECO:0000256" key="4">
    <source>
        <dbReference type="ARBA" id="ARBA00022722"/>
    </source>
</evidence>
<keyword evidence="5" id="KW-0269">Exonuclease</keyword>
<evidence type="ECO:0000259" key="8">
    <source>
        <dbReference type="PROSITE" id="PS50172"/>
    </source>
</evidence>
<accession>A0A1E5GUK2</accession>
<dbReference type="GO" id="GO:0003676">
    <property type="term" value="F:nucleic acid binding"/>
    <property type="evidence" value="ECO:0007669"/>
    <property type="project" value="InterPro"/>
</dbReference>
<dbReference type="PROSITE" id="PS50172">
    <property type="entry name" value="BRCT"/>
    <property type="match status" value="1"/>
</dbReference>
<evidence type="ECO:0000256" key="5">
    <source>
        <dbReference type="ARBA" id="ARBA00022839"/>
    </source>
</evidence>
<dbReference type="Pfam" id="PF00929">
    <property type="entry name" value="RNase_T"/>
    <property type="match status" value="1"/>
</dbReference>
<dbReference type="EMBL" id="MIKB01000013">
    <property type="protein sequence ID" value="OEG16339.1"/>
    <property type="molecule type" value="Genomic_DNA"/>
</dbReference>
<dbReference type="CDD" id="cd06130">
    <property type="entry name" value="DNA_pol_III_epsilon_like"/>
    <property type="match status" value="1"/>
</dbReference>
<evidence type="ECO:0000256" key="3">
    <source>
        <dbReference type="ARBA" id="ARBA00022705"/>
    </source>
</evidence>
<dbReference type="InterPro" id="IPR001357">
    <property type="entry name" value="BRCT_dom"/>
</dbReference>
<protein>
    <recommendedName>
        <fullName evidence="7">DNA polymerase III polC-type</fullName>
    </recommendedName>
</protein>
<feature type="domain" description="BRCT" evidence="8">
    <location>
        <begin position="216"/>
        <end position="308"/>
    </location>
</feature>
<dbReference type="GO" id="GO:0008408">
    <property type="term" value="F:3'-5' exonuclease activity"/>
    <property type="evidence" value="ECO:0007669"/>
    <property type="project" value="TreeGrafter"/>
</dbReference>
<name>A0A1E5GUK2_9ENTE</name>
<sequence>MKDTFIALDVETANNNRQSICSIGLVKFENGLITDEFYSLINPEEEFDSFNTSIHGIDYDLVKESPSYKILRPKLIEFIEDSPIVCHFAQFDTGAIRDANSKYDLENFEFNYLCTYQLSRALLTRLSYKLKNLAKEFNISFKHHDALEDARACGLLLLELAKLNSSMTIEELLEHANYKHLGKVTHSDFSGFRKKANSSSKNLTLSLTEADSSTFNQDHEFYQKNIVFTGTLASMNRRDAMQLVKNIGGTPQNGVNQQTNFLVMGEQDLSKVDSSGKSSKIKKAEGMLARGLDVQLLGENDFLKLMNE</sequence>
<dbReference type="Gene3D" id="3.30.420.10">
    <property type="entry name" value="Ribonuclease H-like superfamily/Ribonuclease H"/>
    <property type="match status" value="1"/>
</dbReference>
<keyword evidence="3" id="KW-0235">DNA replication</keyword>
<dbReference type="Pfam" id="PF00533">
    <property type="entry name" value="BRCT"/>
    <property type="match status" value="1"/>
</dbReference>
<proteinExistence type="predicted"/>
<dbReference type="InterPro" id="IPR036420">
    <property type="entry name" value="BRCT_dom_sf"/>
</dbReference>
<organism evidence="9 10">
    <name type="scientific">Enterococcus quebecensis</name>
    <dbReference type="NCBI Taxonomy" id="903983"/>
    <lineage>
        <taxon>Bacteria</taxon>
        <taxon>Bacillati</taxon>
        <taxon>Bacillota</taxon>
        <taxon>Bacilli</taxon>
        <taxon>Lactobacillales</taxon>
        <taxon>Enterococcaceae</taxon>
        <taxon>Enterococcus</taxon>
    </lineage>
</organism>
<dbReference type="SUPFAM" id="SSF53098">
    <property type="entry name" value="Ribonuclease H-like"/>
    <property type="match status" value="1"/>
</dbReference>
<keyword evidence="4" id="KW-0540">Nuclease</keyword>
<evidence type="ECO:0000256" key="6">
    <source>
        <dbReference type="ARBA" id="ARBA00022932"/>
    </source>
</evidence>